<evidence type="ECO:0000259" key="2">
    <source>
        <dbReference type="Pfam" id="PF14684"/>
    </source>
</evidence>
<dbReference type="SUPFAM" id="SSF52096">
    <property type="entry name" value="ClpP/crotonase"/>
    <property type="match status" value="1"/>
</dbReference>
<keyword evidence="1" id="KW-0812">Transmembrane</keyword>
<organism evidence="3 4">
    <name type="scientific">Leptolyngbya cf. ectocarpi LEGE 11479</name>
    <dbReference type="NCBI Taxonomy" id="1828722"/>
    <lineage>
        <taxon>Bacteria</taxon>
        <taxon>Bacillati</taxon>
        <taxon>Cyanobacteriota</taxon>
        <taxon>Cyanophyceae</taxon>
        <taxon>Leptolyngbyales</taxon>
        <taxon>Leptolyngbyaceae</taxon>
        <taxon>Leptolyngbya group</taxon>
        <taxon>Leptolyngbya</taxon>
    </lineage>
</organism>
<keyword evidence="1" id="KW-0472">Membrane</keyword>
<dbReference type="Proteomes" id="UP000615026">
    <property type="component" value="Unassembled WGS sequence"/>
</dbReference>
<gene>
    <name evidence="3" type="ORF">IQ260_15255</name>
</gene>
<dbReference type="AlphaFoldDB" id="A0A928ZV24"/>
<name>A0A928ZV24_LEPEC</name>
<feature type="transmembrane region" description="Helical" evidence="1">
    <location>
        <begin position="12"/>
        <end position="30"/>
    </location>
</feature>
<dbReference type="InterPro" id="IPR028204">
    <property type="entry name" value="Tricorn_C1"/>
</dbReference>
<evidence type="ECO:0000313" key="3">
    <source>
        <dbReference type="EMBL" id="MBE9068007.1"/>
    </source>
</evidence>
<sequence length="105" mass="11954">MVFRQEKIWLKGLLIIIVVSLSFGLLQRLTNPVASQPQPLFDAVWETVNDNFYDPDFNGVDWTALGEQYRPQVAASDDKATLINQMLSQLNTSHTHLYTPIDTMT</sequence>
<protein>
    <recommendedName>
        <fullName evidence="2">Tricorn protease C1 domain-containing protein</fullName>
    </recommendedName>
</protein>
<evidence type="ECO:0000313" key="4">
    <source>
        <dbReference type="Proteomes" id="UP000615026"/>
    </source>
</evidence>
<dbReference type="RefSeq" id="WP_193993960.1">
    <property type="nucleotide sequence ID" value="NZ_JADEXP010000135.1"/>
</dbReference>
<dbReference type="InterPro" id="IPR029045">
    <property type="entry name" value="ClpP/crotonase-like_dom_sf"/>
</dbReference>
<proteinExistence type="predicted"/>
<accession>A0A928ZV24</accession>
<feature type="domain" description="Tricorn protease C1" evidence="2">
    <location>
        <begin position="40"/>
        <end position="83"/>
    </location>
</feature>
<keyword evidence="4" id="KW-1185">Reference proteome</keyword>
<dbReference type="Gene3D" id="3.30.750.44">
    <property type="match status" value="1"/>
</dbReference>
<dbReference type="Pfam" id="PF14684">
    <property type="entry name" value="Tricorn_C1"/>
    <property type="match status" value="1"/>
</dbReference>
<keyword evidence="1" id="KW-1133">Transmembrane helix</keyword>
<evidence type="ECO:0000256" key="1">
    <source>
        <dbReference type="SAM" id="Phobius"/>
    </source>
</evidence>
<comment type="caution">
    <text evidence="3">The sequence shown here is derived from an EMBL/GenBank/DDBJ whole genome shotgun (WGS) entry which is preliminary data.</text>
</comment>
<dbReference type="EMBL" id="JADEXP010000135">
    <property type="protein sequence ID" value="MBE9068007.1"/>
    <property type="molecule type" value="Genomic_DNA"/>
</dbReference>
<reference evidence="3" key="1">
    <citation type="submission" date="2020-10" db="EMBL/GenBank/DDBJ databases">
        <authorList>
            <person name="Castelo-Branco R."/>
            <person name="Eusebio N."/>
            <person name="Adriana R."/>
            <person name="Vieira A."/>
            <person name="Brugerolle De Fraissinette N."/>
            <person name="Rezende De Castro R."/>
            <person name="Schneider M.P."/>
            <person name="Vasconcelos V."/>
            <person name="Leao P.N."/>
        </authorList>
    </citation>
    <scope>NUCLEOTIDE SEQUENCE</scope>
    <source>
        <strain evidence="3">LEGE 11479</strain>
    </source>
</reference>